<keyword evidence="3" id="KW-1185">Reference proteome</keyword>
<accession>A0AA88THL9</accession>
<dbReference type="AlphaFoldDB" id="A0AA88THL9"/>
<feature type="region of interest" description="Disordered" evidence="1">
    <location>
        <begin position="101"/>
        <end position="122"/>
    </location>
</feature>
<evidence type="ECO:0000256" key="1">
    <source>
        <dbReference type="SAM" id="MobiDB-lite"/>
    </source>
</evidence>
<protein>
    <submittedName>
        <fullName evidence="2">Uncharacterized protein</fullName>
    </submittedName>
</protein>
<evidence type="ECO:0000313" key="2">
    <source>
        <dbReference type="EMBL" id="KAK2878322.1"/>
    </source>
</evidence>
<reference evidence="2" key="1">
    <citation type="submission" date="2023-08" db="EMBL/GenBank/DDBJ databases">
        <title>Chromosome-level Genome Assembly of mud carp (Cirrhinus molitorella).</title>
        <authorList>
            <person name="Liu H."/>
        </authorList>
    </citation>
    <scope>NUCLEOTIDE SEQUENCE</scope>
    <source>
        <strain evidence="2">Prfri</strain>
        <tissue evidence="2">Muscle</tissue>
    </source>
</reference>
<sequence>MTSIIVRLYPAVLSAARAVTDCWKLNFISFIRVSSGLSAGTPGNINSAFKKNLLRNSTVTPTEDVVWLVFLGHRLAAGAADYRLALEHYVGGSVRPHRPAHRLPRFGPAGRPADGRGKSGPKVCAQHEAWQSAMLRPRVLSFHVFSFKWCY</sequence>
<proteinExistence type="predicted"/>
<comment type="caution">
    <text evidence="2">The sequence shown here is derived from an EMBL/GenBank/DDBJ whole genome shotgun (WGS) entry which is preliminary data.</text>
</comment>
<evidence type="ECO:0000313" key="3">
    <source>
        <dbReference type="Proteomes" id="UP001187343"/>
    </source>
</evidence>
<gene>
    <name evidence="2" type="ORF">Q8A67_019113</name>
</gene>
<dbReference type="EMBL" id="JAUYZG010000019">
    <property type="protein sequence ID" value="KAK2878322.1"/>
    <property type="molecule type" value="Genomic_DNA"/>
</dbReference>
<name>A0AA88THL9_9TELE</name>
<dbReference type="Proteomes" id="UP001187343">
    <property type="component" value="Unassembled WGS sequence"/>
</dbReference>
<organism evidence="2 3">
    <name type="scientific">Cirrhinus molitorella</name>
    <name type="common">mud carp</name>
    <dbReference type="NCBI Taxonomy" id="172907"/>
    <lineage>
        <taxon>Eukaryota</taxon>
        <taxon>Metazoa</taxon>
        <taxon>Chordata</taxon>
        <taxon>Craniata</taxon>
        <taxon>Vertebrata</taxon>
        <taxon>Euteleostomi</taxon>
        <taxon>Actinopterygii</taxon>
        <taxon>Neopterygii</taxon>
        <taxon>Teleostei</taxon>
        <taxon>Ostariophysi</taxon>
        <taxon>Cypriniformes</taxon>
        <taxon>Cyprinidae</taxon>
        <taxon>Labeoninae</taxon>
        <taxon>Labeonini</taxon>
        <taxon>Cirrhinus</taxon>
    </lineage>
</organism>